<keyword evidence="1" id="KW-0472">Membrane</keyword>
<keyword evidence="1" id="KW-1133">Transmembrane helix</keyword>
<reference evidence="2" key="1">
    <citation type="submission" date="2021-05" db="EMBL/GenBank/DDBJ databases">
        <authorList>
            <person name="Alioto T."/>
            <person name="Alioto T."/>
            <person name="Gomez Garrido J."/>
        </authorList>
    </citation>
    <scope>NUCLEOTIDE SEQUENCE</scope>
</reference>
<feature type="transmembrane region" description="Helical" evidence="1">
    <location>
        <begin position="67"/>
        <end position="86"/>
    </location>
</feature>
<name>A0A8D8RK07_9HEMI</name>
<evidence type="ECO:0000256" key="1">
    <source>
        <dbReference type="SAM" id="Phobius"/>
    </source>
</evidence>
<proteinExistence type="predicted"/>
<sequence length="125" mass="15136">MPYLVRLIESPVHTNLPWGSLSRPNNAPLSRALLSQQFWFVDGLGPVCHWPANQYRFQRDFRSTNGFLFYFCFRSVFFLFCFFIFLTKRHCHFSFPCFYRFPRERKHHVNGIFDCMRTYSLMTII</sequence>
<keyword evidence="1" id="KW-0812">Transmembrane</keyword>
<dbReference type="AlphaFoldDB" id="A0A8D8RK07"/>
<organism evidence="2">
    <name type="scientific">Cacopsylla melanoneura</name>
    <dbReference type="NCBI Taxonomy" id="428564"/>
    <lineage>
        <taxon>Eukaryota</taxon>
        <taxon>Metazoa</taxon>
        <taxon>Ecdysozoa</taxon>
        <taxon>Arthropoda</taxon>
        <taxon>Hexapoda</taxon>
        <taxon>Insecta</taxon>
        <taxon>Pterygota</taxon>
        <taxon>Neoptera</taxon>
        <taxon>Paraneoptera</taxon>
        <taxon>Hemiptera</taxon>
        <taxon>Sternorrhyncha</taxon>
        <taxon>Psylloidea</taxon>
        <taxon>Psyllidae</taxon>
        <taxon>Psyllinae</taxon>
        <taxon>Cacopsylla</taxon>
    </lineage>
</organism>
<protein>
    <submittedName>
        <fullName evidence="2">Uncharacterized protein</fullName>
    </submittedName>
</protein>
<accession>A0A8D8RK07</accession>
<dbReference type="EMBL" id="HBUF01162169">
    <property type="protein sequence ID" value="CAG6650396.1"/>
    <property type="molecule type" value="Transcribed_RNA"/>
</dbReference>
<evidence type="ECO:0000313" key="2">
    <source>
        <dbReference type="EMBL" id="CAG6650396.1"/>
    </source>
</evidence>